<reference evidence="1 2" key="1">
    <citation type="submission" date="2020-08" db="EMBL/GenBank/DDBJ databases">
        <title>Functional genomics of gut bacteria from endangered species of beetles.</title>
        <authorList>
            <person name="Carlos-Shanley C."/>
        </authorList>
    </citation>
    <scope>NUCLEOTIDE SEQUENCE [LARGE SCALE GENOMIC DNA]</scope>
    <source>
        <strain evidence="1 2">S00136</strain>
    </source>
</reference>
<evidence type="ECO:0000313" key="2">
    <source>
        <dbReference type="Proteomes" id="UP000589738"/>
    </source>
</evidence>
<proteinExistence type="predicted"/>
<dbReference type="EMBL" id="JACHLC010000010">
    <property type="protein sequence ID" value="MBB6372758.1"/>
    <property type="molecule type" value="Genomic_DNA"/>
</dbReference>
<keyword evidence="2" id="KW-1185">Reference proteome</keyword>
<sequence length="82" mass="10049">MIKQAFTKEINKIGHIQRDNSKQHAFKKYVKYPINLKYIRIFYSNSQINFNEIIDYRHKKKDCLKSSLYIVSYFYYTFSTCM</sequence>
<name>A0A841NFW7_9FLAO</name>
<accession>A0A841NFW7</accession>
<organism evidence="1 2">
    <name type="scientific">Chryseobacterium shigense</name>
    <dbReference type="NCBI Taxonomy" id="297244"/>
    <lineage>
        <taxon>Bacteria</taxon>
        <taxon>Pseudomonadati</taxon>
        <taxon>Bacteroidota</taxon>
        <taxon>Flavobacteriia</taxon>
        <taxon>Flavobacteriales</taxon>
        <taxon>Weeksellaceae</taxon>
        <taxon>Chryseobacterium group</taxon>
        <taxon>Chryseobacterium</taxon>
    </lineage>
</organism>
<protein>
    <submittedName>
        <fullName evidence="1">Uncharacterized protein</fullName>
    </submittedName>
</protein>
<dbReference type="Proteomes" id="UP000589738">
    <property type="component" value="Unassembled WGS sequence"/>
</dbReference>
<comment type="caution">
    <text evidence="1">The sequence shown here is derived from an EMBL/GenBank/DDBJ whole genome shotgun (WGS) entry which is preliminary data.</text>
</comment>
<dbReference type="AlphaFoldDB" id="A0A841NFW7"/>
<evidence type="ECO:0000313" key="1">
    <source>
        <dbReference type="EMBL" id="MBB6372758.1"/>
    </source>
</evidence>
<gene>
    <name evidence="1" type="ORF">HNP36_003877</name>
</gene>